<dbReference type="Proteomes" id="UP001165283">
    <property type="component" value="Unassembled WGS sequence"/>
</dbReference>
<evidence type="ECO:0000313" key="3">
    <source>
        <dbReference type="Proteomes" id="UP001165283"/>
    </source>
</evidence>
<evidence type="ECO:0000313" key="2">
    <source>
        <dbReference type="EMBL" id="MCO1660956.1"/>
    </source>
</evidence>
<accession>A0ABT1ADC1</accession>
<evidence type="ECO:0000256" key="1">
    <source>
        <dbReference type="SAM" id="MobiDB-lite"/>
    </source>
</evidence>
<gene>
    <name evidence="2" type="ORF">KDL28_38505</name>
</gene>
<keyword evidence="3" id="KW-1185">Reference proteome</keyword>
<feature type="region of interest" description="Disordered" evidence="1">
    <location>
        <begin position="59"/>
        <end position="81"/>
    </location>
</feature>
<dbReference type="RefSeq" id="WP_252446487.1">
    <property type="nucleotide sequence ID" value="NZ_JAGSOV010000100.1"/>
</dbReference>
<protein>
    <submittedName>
        <fullName evidence="2">Uncharacterized protein</fullName>
    </submittedName>
</protein>
<name>A0ABT1ADC1_9PSEU</name>
<dbReference type="InterPro" id="IPR046156">
    <property type="entry name" value="DUF6158"/>
</dbReference>
<organism evidence="2 3">
    <name type="scientific">Pseudonocardia humida</name>
    <dbReference type="NCBI Taxonomy" id="2800819"/>
    <lineage>
        <taxon>Bacteria</taxon>
        <taxon>Bacillati</taxon>
        <taxon>Actinomycetota</taxon>
        <taxon>Actinomycetes</taxon>
        <taxon>Pseudonocardiales</taxon>
        <taxon>Pseudonocardiaceae</taxon>
        <taxon>Pseudonocardia</taxon>
    </lineage>
</organism>
<proteinExistence type="predicted"/>
<comment type="caution">
    <text evidence="2">The sequence shown here is derived from an EMBL/GenBank/DDBJ whole genome shotgun (WGS) entry which is preliminary data.</text>
</comment>
<dbReference type="EMBL" id="JAGSOV010000100">
    <property type="protein sequence ID" value="MCO1660956.1"/>
    <property type="molecule type" value="Genomic_DNA"/>
</dbReference>
<sequence length="81" mass="9018">MSRAEGIPPRDLADDDLRRELQHLHDTRHDVVTGGSESALETHTARMLAMEQEFLRRFPAEGAPDPGRTRQGARARTSDGP</sequence>
<reference evidence="2" key="1">
    <citation type="submission" date="2021-04" db="EMBL/GenBank/DDBJ databases">
        <title>Pseudonocardia sp. nov., isolated from sandy soil of mangrove forest.</title>
        <authorList>
            <person name="Zan Z."/>
            <person name="Huang R."/>
            <person name="Liu W."/>
        </authorList>
    </citation>
    <scope>NUCLEOTIDE SEQUENCE</scope>
    <source>
        <strain evidence="2">S2-4</strain>
    </source>
</reference>
<dbReference type="Pfam" id="PF19655">
    <property type="entry name" value="DUF6158"/>
    <property type="match status" value="1"/>
</dbReference>